<protein>
    <recommendedName>
        <fullName evidence="3">Pirin</fullName>
    </recommendedName>
</protein>
<name>A0A109HH78_XANCT</name>
<proteinExistence type="predicted"/>
<gene>
    <name evidence="1" type="ORF">ATB53_01400</name>
</gene>
<evidence type="ECO:0000313" key="1">
    <source>
        <dbReference type="EMBL" id="KWV12098.1"/>
    </source>
</evidence>
<dbReference type="EMBL" id="LNTA01000237">
    <property type="protein sequence ID" value="KWV12098.1"/>
    <property type="molecule type" value="Genomic_DNA"/>
</dbReference>
<reference evidence="1 2" key="1">
    <citation type="submission" date="2015-11" db="EMBL/GenBank/DDBJ databases">
        <title>Long Read and Single Molecule DNA Sequencing Simplifies Genome Assembly and TAL Effector Gene Analysis of Xanthomonas translucens.</title>
        <authorList>
            <person name="Peng Z."/>
            <person name="Hu Y."/>
            <person name="Xie J."/>
            <person name="Potnis N."/>
            <person name="Akhunova A."/>
            <person name="Jones J."/>
            <person name="Liu Z."/>
            <person name="White F."/>
            <person name="Liu S."/>
        </authorList>
    </citation>
    <scope>NUCLEOTIDE SEQUENCE [LARGE SCALE GENOMIC DNA]</scope>
    <source>
        <strain evidence="1 2">B1</strain>
    </source>
</reference>
<dbReference type="Proteomes" id="UP000055854">
    <property type="component" value="Unassembled WGS sequence"/>
</dbReference>
<sequence length="115" mass="13615">MLSETFFKECVQHGVPIDLRVLQKLRSPLAIDIYVWMTYRYHAIKRPTPISWKQLKWQFGSNYSDDEQGLENFKFGFKGALRKAHEFYPGIHCLFDERKLVLMPARPSVLPRREG</sequence>
<dbReference type="AlphaFoldDB" id="A0A109HH78"/>
<evidence type="ECO:0000313" key="2">
    <source>
        <dbReference type="Proteomes" id="UP000055854"/>
    </source>
</evidence>
<accession>A0A109HH78</accession>
<dbReference type="InterPro" id="IPR006881">
    <property type="entry name" value="RepA_C"/>
</dbReference>
<evidence type="ECO:0008006" key="3">
    <source>
        <dbReference type="Google" id="ProtNLM"/>
    </source>
</evidence>
<dbReference type="Pfam" id="PF04796">
    <property type="entry name" value="RepA_C"/>
    <property type="match status" value="1"/>
</dbReference>
<organism evidence="1 2">
    <name type="scientific">Xanthomonas campestris pv. translucens</name>
    <dbReference type="NCBI Taxonomy" id="343"/>
    <lineage>
        <taxon>Bacteria</taxon>
        <taxon>Pseudomonadati</taxon>
        <taxon>Pseudomonadota</taxon>
        <taxon>Gammaproteobacteria</taxon>
        <taxon>Lysobacterales</taxon>
        <taxon>Lysobacteraceae</taxon>
        <taxon>Xanthomonas</taxon>
        <taxon>Xanthomonas translucens group</taxon>
    </lineage>
</organism>
<comment type="caution">
    <text evidence="1">The sequence shown here is derived from an EMBL/GenBank/DDBJ whole genome shotgun (WGS) entry which is preliminary data.</text>
</comment>